<keyword evidence="2" id="KW-1185">Reference proteome</keyword>
<evidence type="ECO:0000313" key="2">
    <source>
        <dbReference type="Proteomes" id="UP001163413"/>
    </source>
</evidence>
<reference evidence="1" key="1">
    <citation type="submission" date="2022-10" db="EMBL/GenBank/DDBJ databases">
        <authorList>
            <person name="Roth M.A."/>
            <person name="Wohlstadter N.E."/>
            <person name="Arguedas X."/>
            <person name="Leighton H.R."/>
            <person name="Msuya J.A."/>
            <person name="Pravda N."/>
            <person name="Shaffer C.D."/>
            <person name="Weston-Hafer K.A."/>
            <person name="Russell D.A."/>
            <person name="Jacobs-Sera D."/>
            <person name="Hatfull G.F."/>
        </authorList>
    </citation>
    <scope>NUCLEOTIDE SEQUENCE</scope>
</reference>
<organism evidence="1 2">
    <name type="scientific">Streptomyces phage Success</name>
    <dbReference type="NCBI Taxonomy" id="2999013"/>
    <lineage>
        <taxon>Viruses</taxon>
        <taxon>Duplodnaviria</taxon>
        <taxon>Heunggongvirae</taxon>
        <taxon>Uroviricota</taxon>
        <taxon>Caudoviricetes</taxon>
        <taxon>Successvirus</taxon>
        <taxon>Successvirus success</taxon>
    </lineage>
</organism>
<proteinExistence type="predicted"/>
<evidence type="ECO:0000313" key="1">
    <source>
        <dbReference type="EMBL" id="WAB08836.1"/>
    </source>
</evidence>
<sequence length="128" mass="14235">MRIDPIEFLVTYLESVAEIPDGSVLGDLNNHVTGETAVYLEHMGGFRVVRDSMDRVDVEYAAYSMDRKTAIDLALLVREKFLEELPSTAVGGALVLDVEEIDSPKYDPDDSSREHVYCGQVAVFYTTA</sequence>
<dbReference type="EMBL" id="OP751148">
    <property type="protein sequence ID" value="WAB08836.1"/>
    <property type="molecule type" value="Genomic_DNA"/>
</dbReference>
<name>A0A9E8S1W9_9CAUD</name>
<gene>
    <name evidence="1" type="primary">57</name>
    <name evidence="1" type="ORF">SEA_SUCCESS_57</name>
</gene>
<dbReference type="Proteomes" id="UP001163413">
    <property type="component" value="Segment"/>
</dbReference>
<dbReference type="GeneID" id="80020249"/>
<dbReference type="RefSeq" id="YP_010755581.1">
    <property type="nucleotide sequence ID" value="NC_073472.1"/>
</dbReference>
<accession>A0A9E8S1W9</accession>
<dbReference type="KEGG" id="vg:80020249"/>
<protein>
    <submittedName>
        <fullName evidence="1">Tail terminator</fullName>
    </submittedName>
</protein>